<organism evidence="1 2">
    <name type="scientific">Ensete ventricosum</name>
    <name type="common">Abyssinian banana</name>
    <name type="synonym">Musa ensete</name>
    <dbReference type="NCBI Taxonomy" id="4639"/>
    <lineage>
        <taxon>Eukaryota</taxon>
        <taxon>Viridiplantae</taxon>
        <taxon>Streptophyta</taxon>
        <taxon>Embryophyta</taxon>
        <taxon>Tracheophyta</taxon>
        <taxon>Spermatophyta</taxon>
        <taxon>Magnoliopsida</taxon>
        <taxon>Liliopsida</taxon>
        <taxon>Zingiberales</taxon>
        <taxon>Musaceae</taxon>
        <taxon>Ensete</taxon>
    </lineage>
</organism>
<evidence type="ECO:0000313" key="2">
    <source>
        <dbReference type="Proteomes" id="UP001222027"/>
    </source>
</evidence>
<gene>
    <name evidence="1" type="ORF">OPV22_026824</name>
</gene>
<accession>A0AAV8PU04</accession>
<comment type="caution">
    <text evidence="1">The sequence shown here is derived from an EMBL/GenBank/DDBJ whole genome shotgun (WGS) entry which is preliminary data.</text>
</comment>
<keyword evidence="2" id="KW-1185">Reference proteome</keyword>
<dbReference type="Proteomes" id="UP001222027">
    <property type="component" value="Unassembled WGS sequence"/>
</dbReference>
<dbReference type="EMBL" id="JAQQAF010000008">
    <property type="protein sequence ID" value="KAJ8464272.1"/>
    <property type="molecule type" value="Genomic_DNA"/>
</dbReference>
<sequence length="233" mass="25627">MNSLICLSCRYLRKLITPTNDCGSAYLDCSVDVQITPHIIIGRIFLQMDWTKLIFVKGEAGCGQGLTSCGRSEAWGDLKLVKTKEQQPCGNQSPIHLKDSPCKHLYPLVASPPSPRPPPCTRASILPRRRRGPAAAAVSPQCCARSYHFGFRIYRSHGRKQLPGSRYMEAATVTTLVMCFAAAPSNVYVVAFCIIARVICFTIEDSLRVQILHNAIVTLMELHCSSTKVSSNG</sequence>
<evidence type="ECO:0000313" key="1">
    <source>
        <dbReference type="EMBL" id="KAJ8464272.1"/>
    </source>
</evidence>
<dbReference type="AlphaFoldDB" id="A0AAV8PU04"/>
<proteinExistence type="predicted"/>
<reference evidence="1 2" key="1">
    <citation type="submission" date="2022-12" db="EMBL/GenBank/DDBJ databases">
        <title>Chromosome-scale assembly of the Ensete ventricosum genome.</title>
        <authorList>
            <person name="Dussert Y."/>
            <person name="Stocks J."/>
            <person name="Wendawek A."/>
            <person name="Woldeyes F."/>
            <person name="Nichols R.A."/>
            <person name="Borrell J.S."/>
        </authorList>
    </citation>
    <scope>NUCLEOTIDE SEQUENCE [LARGE SCALE GENOMIC DNA]</scope>
    <source>
        <strain evidence="2">cv. Maze</strain>
        <tissue evidence="1">Seeds</tissue>
    </source>
</reference>
<name>A0AAV8PU04_ENSVE</name>
<protein>
    <submittedName>
        <fullName evidence="1">Uncharacterized protein</fullName>
    </submittedName>
</protein>